<organism evidence="2 3">
    <name type="scientific">Alteromonas ponticola</name>
    <dbReference type="NCBI Taxonomy" id="2720613"/>
    <lineage>
        <taxon>Bacteria</taxon>
        <taxon>Pseudomonadati</taxon>
        <taxon>Pseudomonadota</taxon>
        <taxon>Gammaproteobacteria</taxon>
        <taxon>Alteromonadales</taxon>
        <taxon>Alteromonadaceae</taxon>
        <taxon>Alteromonas/Salinimonas group</taxon>
        <taxon>Alteromonas</taxon>
    </lineage>
</organism>
<feature type="transmembrane region" description="Helical" evidence="1">
    <location>
        <begin position="67"/>
        <end position="85"/>
    </location>
</feature>
<accession>A0ABX1R1L6</accession>
<feature type="transmembrane region" description="Helical" evidence="1">
    <location>
        <begin position="106"/>
        <end position="127"/>
    </location>
</feature>
<keyword evidence="1" id="KW-1133">Transmembrane helix</keyword>
<evidence type="ECO:0000313" key="3">
    <source>
        <dbReference type="Proteomes" id="UP000709336"/>
    </source>
</evidence>
<name>A0ABX1R1L6_9ALTE</name>
<feature type="transmembrane region" description="Helical" evidence="1">
    <location>
        <begin position="6"/>
        <end position="23"/>
    </location>
</feature>
<reference evidence="2 3" key="1">
    <citation type="submission" date="2020-03" db="EMBL/GenBank/DDBJ databases">
        <title>Alteromonas ponticola sp. nov., isolated from seawater.</title>
        <authorList>
            <person name="Yoon J.-H."/>
            <person name="Kim Y.-O."/>
        </authorList>
    </citation>
    <scope>NUCLEOTIDE SEQUENCE [LARGE SCALE GENOMIC DNA]</scope>
    <source>
        <strain evidence="2 3">MYP5</strain>
    </source>
</reference>
<dbReference type="EMBL" id="JAATNW010000002">
    <property type="protein sequence ID" value="NMH59143.1"/>
    <property type="molecule type" value="Genomic_DNA"/>
</dbReference>
<keyword evidence="3" id="KW-1185">Reference proteome</keyword>
<keyword evidence="1" id="KW-0472">Membrane</keyword>
<dbReference type="Proteomes" id="UP000709336">
    <property type="component" value="Unassembled WGS sequence"/>
</dbReference>
<feature type="transmembrane region" description="Helical" evidence="1">
    <location>
        <begin position="165"/>
        <end position="185"/>
    </location>
</feature>
<sequence length="237" mass="27161">MQLVTVLLFCLIHLFAGKLRFLDAIPRSRWLSFAGGVSVAYIFIHLFPEMAEIQSTFASKDSTWLSLEHQTYFIALIGLSVFYGLERLIKGGREKQDAAQSKTVRYAFWLHLLSFALYNALIAYLLVHRQDDAEMGLLFYAIAMSLHFLVNDYGLRQHHKEVYRVYGRWILSAAIVVGWLLGRYLALNENIIHGLFAFLAGSIILNVLKEELPEERKSRFLPFASGITVFALLVYLH</sequence>
<feature type="transmembrane region" description="Helical" evidence="1">
    <location>
        <begin position="220"/>
        <end position="236"/>
    </location>
</feature>
<evidence type="ECO:0000313" key="2">
    <source>
        <dbReference type="EMBL" id="NMH59143.1"/>
    </source>
</evidence>
<evidence type="ECO:0008006" key="4">
    <source>
        <dbReference type="Google" id="ProtNLM"/>
    </source>
</evidence>
<gene>
    <name evidence="2" type="ORF">HCJ96_03790</name>
</gene>
<feature type="transmembrane region" description="Helical" evidence="1">
    <location>
        <begin position="191"/>
        <end position="208"/>
    </location>
</feature>
<evidence type="ECO:0000256" key="1">
    <source>
        <dbReference type="SAM" id="Phobius"/>
    </source>
</evidence>
<proteinExistence type="predicted"/>
<feature type="transmembrane region" description="Helical" evidence="1">
    <location>
        <begin position="133"/>
        <end position="153"/>
    </location>
</feature>
<comment type="caution">
    <text evidence="2">The sequence shown here is derived from an EMBL/GenBank/DDBJ whole genome shotgun (WGS) entry which is preliminary data.</text>
</comment>
<protein>
    <recommendedName>
        <fullName evidence="4">ZIP Zinc transporter</fullName>
    </recommendedName>
</protein>
<feature type="transmembrane region" description="Helical" evidence="1">
    <location>
        <begin position="30"/>
        <end position="47"/>
    </location>
</feature>
<keyword evidence="1" id="KW-0812">Transmembrane</keyword>